<feature type="region of interest" description="Disordered" evidence="10">
    <location>
        <begin position="42"/>
        <end position="70"/>
    </location>
</feature>
<proteinExistence type="inferred from homology"/>
<evidence type="ECO:0000256" key="10">
    <source>
        <dbReference type="SAM" id="MobiDB-lite"/>
    </source>
</evidence>
<evidence type="ECO:0000256" key="9">
    <source>
        <dbReference type="ARBA" id="ARBA00023136"/>
    </source>
</evidence>
<dbReference type="STRING" id="86049.A0A1C1C8J8"/>
<sequence length="557" mass="63153">MILHPRRMGGPWRRKSSLITSLLAFFLILLFIQTRIHYRPAQPEPPSIPHPEPVAEPQPAPSPVPKTEPSLKVTHPLLKSQAKFWRSLYQIILNNDPNCKNAPEPVVPQKLDVGFDPTQNRPRPDVLYMDTADIKRMREAHSNFVSDMKDVAPVPYNPGTRGIALTGGFNQLPVLVISVRMLRRTGSDLPVEVFVTDESDWDDEICGMVLPSLNATCLLFSDIFHAANTGVAIDRFQFKIMAVLFSSFEEVLLLDSDAFPVHDPLPLFDEEPFTSHGLIVWPDFWYPSESPYYFEIAKIASVPPLNERASVESGEVMYSKSKHRMSLMLAAYYNYYGPSYYYPLLSQGAPGEGDKETFAWAAAALKEPYYAVHERVMALGRHDTNGHYLGTAMAQHDPVADYAFTKAYGPPHERNKDGDSGKENHFDIQESDVKPFFIHANFPKFDPATIFDHKVTSFADQVVGQPTRDTNGTNVRCWMDPARAIDLFGFDIERRFWEEIKATACENEQQFRTWKAKTGICRRTQEYWDDIFAVNATATPLEDHQHIQSSIETPSPP</sequence>
<dbReference type="InterPro" id="IPR022751">
    <property type="entry name" value="Alpha_mannosyltransferase"/>
</dbReference>
<keyword evidence="4 11" id="KW-0808">Transferase</keyword>
<dbReference type="GO" id="GO:0046354">
    <property type="term" value="P:mannan biosynthetic process"/>
    <property type="evidence" value="ECO:0007669"/>
    <property type="project" value="TreeGrafter"/>
</dbReference>
<evidence type="ECO:0000256" key="8">
    <source>
        <dbReference type="ARBA" id="ARBA00023034"/>
    </source>
</evidence>
<protein>
    <submittedName>
        <fullName evidence="11">Alpha-1,2-mannosyltransferase</fullName>
    </submittedName>
</protein>
<dbReference type="VEuPathDB" id="FungiDB:G647_07454"/>
<keyword evidence="12" id="KW-1185">Reference proteome</keyword>
<dbReference type="OrthoDB" id="4484309at2759"/>
<comment type="caution">
    <text evidence="11">The sequence shown here is derived from an EMBL/GenBank/DDBJ whole genome shotgun (WGS) entry which is preliminary data.</text>
</comment>
<evidence type="ECO:0000313" key="11">
    <source>
        <dbReference type="EMBL" id="OCT44778.1"/>
    </source>
</evidence>
<organism evidence="11 12">
    <name type="scientific">Cladophialophora carrionii</name>
    <dbReference type="NCBI Taxonomy" id="86049"/>
    <lineage>
        <taxon>Eukaryota</taxon>
        <taxon>Fungi</taxon>
        <taxon>Dikarya</taxon>
        <taxon>Ascomycota</taxon>
        <taxon>Pezizomycotina</taxon>
        <taxon>Eurotiomycetes</taxon>
        <taxon>Chaetothyriomycetidae</taxon>
        <taxon>Chaetothyriales</taxon>
        <taxon>Herpotrichiellaceae</taxon>
        <taxon>Cladophialophora</taxon>
    </lineage>
</organism>
<name>A0A1C1C8J8_9EURO</name>
<keyword evidence="11" id="KW-0328">Glycosyltransferase</keyword>
<gene>
    <name evidence="11" type="ORF">CLCR_05731</name>
</gene>
<dbReference type="AlphaFoldDB" id="A0A1C1C8J8"/>
<evidence type="ECO:0000256" key="2">
    <source>
        <dbReference type="ARBA" id="ARBA00004922"/>
    </source>
</evidence>
<keyword evidence="7" id="KW-1133">Transmembrane helix</keyword>
<comment type="pathway">
    <text evidence="2">Protein modification; protein glycosylation.</text>
</comment>
<dbReference type="PANTHER" id="PTHR31646">
    <property type="entry name" value="ALPHA-1,2-MANNOSYLTRANSFERASE MNN2"/>
    <property type="match status" value="1"/>
</dbReference>
<keyword evidence="8" id="KW-0333">Golgi apparatus</keyword>
<dbReference type="Proteomes" id="UP000094526">
    <property type="component" value="Unassembled WGS sequence"/>
</dbReference>
<accession>A0A1C1C8J8</accession>
<evidence type="ECO:0000256" key="1">
    <source>
        <dbReference type="ARBA" id="ARBA00004323"/>
    </source>
</evidence>
<dbReference type="GO" id="GO:0000026">
    <property type="term" value="F:alpha-1,2-mannosyltransferase activity"/>
    <property type="evidence" value="ECO:0007669"/>
    <property type="project" value="TreeGrafter"/>
</dbReference>
<keyword evidence="6" id="KW-0735">Signal-anchor</keyword>
<evidence type="ECO:0000313" key="12">
    <source>
        <dbReference type="Proteomes" id="UP000094526"/>
    </source>
</evidence>
<dbReference type="eggNOG" id="ENOG502QQ16">
    <property type="taxonomic scope" value="Eukaryota"/>
</dbReference>
<feature type="compositionally biased region" description="Pro residues" evidence="10">
    <location>
        <begin position="42"/>
        <end position="66"/>
    </location>
</feature>
<evidence type="ECO:0000256" key="6">
    <source>
        <dbReference type="ARBA" id="ARBA00022968"/>
    </source>
</evidence>
<keyword evidence="9" id="KW-0472">Membrane</keyword>
<reference evidence="12" key="1">
    <citation type="submission" date="2015-07" db="EMBL/GenBank/DDBJ databases">
        <authorList>
            <person name="Teixeira M.M."/>
            <person name="Souza R.C."/>
            <person name="Almeida L.G."/>
            <person name="Vicente V.A."/>
            <person name="de Hoog S."/>
            <person name="Bocca A.L."/>
            <person name="de Almeida S.R."/>
            <person name="Vasconcelos A.T."/>
            <person name="Felipe M.S."/>
        </authorList>
    </citation>
    <scope>NUCLEOTIDE SEQUENCE [LARGE SCALE GENOMIC DNA]</scope>
    <source>
        <strain evidence="12">KSF</strain>
    </source>
</reference>
<evidence type="ECO:0000256" key="3">
    <source>
        <dbReference type="ARBA" id="ARBA00009105"/>
    </source>
</evidence>
<dbReference type="EMBL" id="LGRB01000020">
    <property type="protein sequence ID" value="OCT44778.1"/>
    <property type="molecule type" value="Genomic_DNA"/>
</dbReference>
<dbReference type="Pfam" id="PF11051">
    <property type="entry name" value="Mannosyl_trans3"/>
    <property type="match status" value="2"/>
</dbReference>
<comment type="similarity">
    <text evidence="3">Belongs to the MNN1/MNT family.</text>
</comment>
<keyword evidence="5" id="KW-0812">Transmembrane</keyword>
<dbReference type="GO" id="GO:0000139">
    <property type="term" value="C:Golgi membrane"/>
    <property type="evidence" value="ECO:0007669"/>
    <property type="project" value="UniProtKB-SubCell"/>
</dbReference>
<comment type="subcellular location">
    <subcellularLocation>
        <location evidence="1">Golgi apparatus membrane</location>
        <topology evidence="1">Single-pass type II membrane protein</topology>
    </subcellularLocation>
</comment>
<dbReference type="PANTHER" id="PTHR31646:SF1">
    <property type="entry name" value="ALPHA-1,2-MANNOSYLTRANSFERASE MNN2"/>
    <property type="match status" value="1"/>
</dbReference>
<evidence type="ECO:0000256" key="4">
    <source>
        <dbReference type="ARBA" id="ARBA00022679"/>
    </source>
</evidence>
<evidence type="ECO:0000256" key="5">
    <source>
        <dbReference type="ARBA" id="ARBA00022692"/>
    </source>
</evidence>
<evidence type="ECO:0000256" key="7">
    <source>
        <dbReference type="ARBA" id="ARBA00022989"/>
    </source>
</evidence>
<dbReference type="InterPro" id="IPR029044">
    <property type="entry name" value="Nucleotide-diphossugar_trans"/>
</dbReference>
<dbReference type="SUPFAM" id="SSF53448">
    <property type="entry name" value="Nucleotide-diphospho-sugar transferases"/>
    <property type="match status" value="1"/>
</dbReference>
<dbReference type="VEuPathDB" id="FungiDB:CLCR_05731"/>